<proteinExistence type="predicted"/>
<dbReference type="EMBL" id="CP120678">
    <property type="protein sequence ID" value="WIW70926.1"/>
    <property type="molecule type" value="Genomic_DNA"/>
</dbReference>
<dbReference type="Pfam" id="PF17420">
    <property type="entry name" value="GP17"/>
    <property type="match status" value="1"/>
</dbReference>
<evidence type="ECO:0008006" key="3">
    <source>
        <dbReference type="Google" id="ProtNLM"/>
    </source>
</evidence>
<keyword evidence="2" id="KW-1185">Reference proteome</keyword>
<evidence type="ECO:0000313" key="1">
    <source>
        <dbReference type="EMBL" id="WIW70926.1"/>
    </source>
</evidence>
<sequence length="91" mass="10803">MKKLRVCHVPPTACNPFIIDVANLKEAKKIMDTLAEYDKFQYENNLPQNSSSTSTLEEYSECEKKWIDWCDEESGIDHIEEYFKYLEHKHD</sequence>
<name>A0A9Y2AJE8_9FIRM</name>
<evidence type="ECO:0000313" key="2">
    <source>
        <dbReference type="Proteomes" id="UP001243623"/>
    </source>
</evidence>
<dbReference type="RefSeq" id="WP_147667207.1">
    <property type="nucleotide sequence ID" value="NZ_CP120678.1"/>
</dbReference>
<dbReference type="InterPro" id="IPR020285">
    <property type="entry name" value="Gp17"/>
</dbReference>
<accession>A0A9Y2AJE8</accession>
<reference evidence="1" key="1">
    <citation type="submission" date="2023-03" db="EMBL/GenBank/DDBJ databases">
        <title>Selenobaculum gbiensis gen. nov. sp. nov., a new bacterium isolated from the gut microbiota of IBD patient.</title>
        <authorList>
            <person name="Yeo S."/>
            <person name="Park H."/>
            <person name="Huh C.S."/>
        </authorList>
    </citation>
    <scope>NUCLEOTIDE SEQUENCE</scope>
    <source>
        <strain evidence="1">ICN-92133</strain>
    </source>
</reference>
<gene>
    <name evidence="1" type="ORF">P3F81_00970</name>
</gene>
<dbReference type="KEGG" id="sgbi:P3F81_00970"/>
<dbReference type="AlphaFoldDB" id="A0A9Y2AJE8"/>
<dbReference type="Proteomes" id="UP001243623">
    <property type="component" value="Chromosome"/>
</dbReference>
<protein>
    <recommendedName>
        <fullName evidence="3">Superinfection exclusion protein</fullName>
    </recommendedName>
</protein>
<organism evidence="1 2">
    <name type="scientific">Selenobaculum gibii</name>
    <dbReference type="NCBI Taxonomy" id="3054208"/>
    <lineage>
        <taxon>Bacteria</taxon>
        <taxon>Bacillati</taxon>
        <taxon>Bacillota</taxon>
        <taxon>Negativicutes</taxon>
        <taxon>Selenomonadales</taxon>
        <taxon>Selenomonadaceae</taxon>
        <taxon>Selenobaculum</taxon>
    </lineage>
</organism>